<dbReference type="SUPFAM" id="SSF51161">
    <property type="entry name" value="Trimeric LpxA-like enzymes"/>
    <property type="match status" value="1"/>
</dbReference>
<keyword evidence="2" id="KW-0677">Repeat</keyword>
<dbReference type="InterPro" id="IPR011004">
    <property type="entry name" value="Trimer_LpxA-like_sf"/>
</dbReference>
<evidence type="ECO:0000256" key="1">
    <source>
        <dbReference type="ARBA" id="ARBA00022679"/>
    </source>
</evidence>
<dbReference type="Proteomes" id="UP000019267">
    <property type="component" value="Chromosome"/>
</dbReference>
<dbReference type="PANTHER" id="PTHR43300:SF11">
    <property type="entry name" value="ACETYLTRANSFERASE RV3034C-RELATED"/>
    <property type="match status" value="1"/>
</dbReference>
<protein>
    <submittedName>
        <fullName evidence="3">Acetyltransferase</fullName>
    </submittedName>
</protein>
<proteinExistence type="predicted"/>
<dbReference type="CDD" id="cd03349">
    <property type="entry name" value="LbH_XAT"/>
    <property type="match status" value="1"/>
</dbReference>
<dbReference type="InterPro" id="IPR001451">
    <property type="entry name" value="Hexapep"/>
</dbReference>
<reference evidence="3 4" key="1">
    <citation type="journal article" date="2014" name="Genome Biol. Evol.">
        <title>Molecular evolution of the substrate utilization strategies and putative virulence factors in mosquito-associated Spiroplasma species.</title>
        <authorList>
            <person name="Chang T.H."/>
            <person name="Lo W.S."/>
            <person name="Ku C."/>
            <person name="Chen L.L."/>
            <person name="Kuo C.H."/>
        </authorList>
    </citation>
    <scope>NUCLEOTIDE SEQUENCE [LARGE SCALE GENOMIC DNA]</scope>
    <source>
        <strain evidence="3">AES-1</strain>
    </source>
</reference>
<dbReference type="PROSITE" id="PS00101">
    <property type="entry name" value="HEXAPEP_TRANSFERASES"/>
    <property type="match status" value="1"/>
</dbReference>
<dbReference type="GO" id="GO:0016740">
    <property type="term" value="F:transferase activity"/>
    <property type="evidence" value="ECO:0007669"/>
    <property type="project" value="UniProtKB-KW"/>
</dbReference>
<evidence type="ECO:0000313" key="4">
    <source>
        <dbReference type="Proteomes" id="UP000019267"/>
    </source>
</evidence>
<dbReference type="HOGENOM" id="CLU_051638_5_3_14"/>
<dbReference type="PATRIC" id="fig|1276246.3.peg.44"/>
<dbReference type="OrthoDB" id="9801697at2"/>
<dbReference type="eggNOG" id="COG0110">
    <property type="taxonomic scope" value="Bacteria"/>
</dbReference>
<accession>W6A616</accession>
<sequence>MAKSNKVLLLKNYITNKNIKVGNYSYFYGFEGEQSLKEFQNRNVLYHFPEIHDDWLIIGNYCAIAADTKIIMNGANHRINSISTYPFEIFNEFNVQKDKIPAPVNKGNTVIGNDVWIGYGSIIMPGVTIGNGSIIAAGSVIVKDVEPYTIVGGNPAKLIRKRFCKSTIDKIEETKWWDQDIEEVKKLIPWLMSSE</sequence>
<evidence type="ECO:0000256" key="2">
    <source>
        <dbReference type="ARBA" id="ARBA00022737"/>
    </source>
</evidence>
<evidence type="ECO:0000313" key="3">
    <source>
        <dbReference type="EMBL" id="AHI52386.1"/>
    </source>
</evidence>
<dbReference type="KEGG" id="scq:SCULI_v1c00450"/>
<dbReference type="Gene3D" id="2.160.10.10">
    <property type="entry name" value="Hexapeptide repeat proteins"/>
    <property type="match status" value="1"/>
</dbReference>
<dbReference type="AlphaFoldDB" id="W6A616"/>
<keyword evidence="4" id="KW-1185">Reference proteome</keyword>
<organism evidence="3 4">
    <name type="scientific">Spiroplasma culicicola AES-1</name>
    <dbReference type="NCBI Taxonomy" id="1276246"/>
    <lineage>
        <taxon>Bacteria</taxon>
        <taxon>Bacillati</taxon>
        <taxon>Mycoplasmatota</taxon>
        <taxon>Mollicutes</taxon>
        <taxon>Entomoplasmatales</taxon>
        <taxon>Spiroplasmataceae</taxon>
        <taxon>Spiroplasma</taxon>
    </lineage>
</organism>
<dbReference type="PANTHER" id="PTHR43300">
    <property type="entry name" value="ACETYLTRANSFERASE"/>
    <property type="match status" value="1"/>
</dbReference>
<dbReference type="RefSeq" id="WP_025362632.1">
    <property type="nucleotide sequence ID" value="NZ_CP006681.1"/>
</dbReference>
<dbReference type="Pfam" id="PF00132">
    <property type="entry name" value="Hexapep"/>
    <property type="match status" value="1"/>
</dbReference>
<dbReference type="InterPro" id="IPR050179">
    <property type="entry name" value="Trans_hexapeptide_repeat"/>
</dbReference>
<dbReference type="InterPro" id="IPR018357">
    <property type="entry name" value="Hexapep_transf_CS"/>
</dbReference>
<name>W6A616_9MOLU</name>
<dbReference type="STRING" id="1276246.SCULI_v1c00450"/>
<keyword evidence="1 3" id="KW-0808">Transferase</keyword>
<gene>
    <name evidence="3" type="ORF">SCULI_v1c00450</name>
</gene>
<dbReference type="EMBL" id="CP006681">
    <property type="protein sequence ID" value="AHI52386.1"/>
    <property type="molecule type" value="Genomic_DNA"/>
</dbReference>